<evidence type="ECO:0000313" key="2">
    <source>
        <dbReference type="EMBL" id="GIY53814.1"/>
    </source>
</evidence>
<accession>A0AAV4U7U0</accession>
<keyword evidence="1" id="KW-0732">Signal</keyword>
<keyword evidence="3" id="KW-1185">Reference proteome</keyword>
<dbReference type="AlphaFoldDB" id="A0AAV4U7U0"/>
<name>A0AAV4U7U0_9ARAC</name>
<evidence type="ECO:0000313" key="3">
    <source>
        <dbReference type="Proteomes" id="UP001054837"/>
    </source>
</evidence>
<sequence>MRLFWQKTCCFPLIYWSCSRTAVGVRCPPVAIATECDPSFVANANERVFLSPAAKTSIGNLCVCGKVDTSIDSLSCFAFPFGEVAGVGKESGCRIIEVRTLSFFRISVPFCTERM</sequence>
<feature type="chain" id="PRO_5043539949" description="Secreted protein" evidence="1">
    <location>
        <begin position="25"/>
        <end position="115"/>
    </location>
</feature>
<comment type="caution">
    <text evidence="2">The sequence shown here is derived from an EMBL/GenBank/DDBJ whole genome shotgun (WGS) entry which is preliminary data.</text>
</comment>
<protein>
    <recommendedName>
        <fullName evidence="4">Secreted protein</fullName>
    </recommendedName>
</protein>
<proteinExistence type="predicted"/>
<organism evidence="2 3">
    <name type="scientific">Caerostris darwini</name>
    <dbReference type="NCBI Taxonomy" id="1538125"/>
    <lineage>
        <taxon>Eukaryota</taxon>
        <taxon>Metazoa</taxon>
        <taxon>Ecdysozoa</taxon>
        <taxon>Arthropoda</taxon>
        <taxon>Chelicerata</taxon>
        <taxon>Arachnida</taxon>
        <taxon>Araneae</taxon>
        <taxon>Araneomorphae</taxon>
        <taxon>Entelegynae</taxon>
        <taxon>Araneoidea</taxon>
        <taxon>Araneidae</taxon>
        <taxon>Caerostris</taxon>
    </lineage>
</organism>
<evidence type="ECO:0000256" key="1">
    <source>
        <dbReference type="SAM" id="SignalP"/>
    </source>
</evidence>
<reference evidence="2 3" key="1">
    <citation type="submission" date="2021-06" db="EMBL/GenBank/DDBJ databases">
        <title>Caerostris darwini draft genome.</title>
        <authorList>
            <person name="Kono N."/>
            <person name="Arakawa K."/>
        </authorList>
    </citation>
    <scope>NUCLEOTIDE SEQUENCE [LARGE SCALE GENOMIC DNA]</scope>
</reference>
<gene>
    <name evidence="2" type="ORF">CDAR_13731</name>
</gene>
<evidence type="ECO:0008006" key="4">
    <source>
        <dbReference type="Google" id="ProtNLM"/>
    </source>
</evidence>
<feature type="signal peptide" evidence="1">
    <location>
        <begin position="1"/>
        <end position="24"/>
    </location>
</feature>
<dbReference type="EMBL" id="BPLQ01010818">
    <property type="protein sequence ID" value="GIY53814.1"/>
    <property type="molecule type" value="Genomic_DNA"/>
</dbReference>
<dbReference type="Proteomes" id="UP001054837">
    <property type="component" value="Unassembled WGS sequence"/>
</dbReference>